<dbReference type="Gene3D" id="3.40.50.20">
    <property type="match status" value="1"/>
</dbReference>
<dbReference type="GO" id="GO:0005524">
    <property type="term" value="F:ATP binding"/>
    <property type="evidence" value="ECO:0007669"/>
    <property type="project" value="InterPro"/>
</dbReference>
<evidence type="ECO:0000313" key="3">
    <source>
        <dbReference type="EMBL" id="SDE27193.1"/>
    </source>
</evidence>
<reference evidence="3 4" key="1">
    <citation type="submission" date="2016-10" db="EMBL/GenBank/DDBJ databases">
        <authorList>
            <person name="de Groot N.N."/>
        </authorList>
    </citation>
    <scope>NUCLEOTIDE SEQUENCE [LARGE SCALE GENOMIC DNA]</scope>
    <source>
        <strain evidence="3 4">JCM 10630</strain>
    </source>
</reference>
<dbReference type="SUPFAM" id="SSF56059">
    <property type="entry name" value="Glutathione synthetase ATP-binding domain-like"/>
    <property type="match status" value="1"/>
</dbReference>
<evidence type="ECO:0000313" key="2">
    <source>
        <dbReference type="EMBL" id="MDX5993130.1"/>
    </source>
</evidence>
<gene>
    <name evidence="3" type="ORF">SAMN05216575_102262</name>
    <name evidence="2" type="ORF">SIM71_13755</name>
</gene>
<dbReference type="InterPro" id="IPR003806">
    <property type="entry name" value="ATP-grasp_PylC-type"/>
</dbReference>
<dbReference type="EMBL" id="FNAE01000002">
    <property type="protein sequence ID" value="SDE27193.1"/>
    <property type="molecule type" value="Genomic_DNA"/>
</dbReference>
<protein>
    <submittedName>
        <fullName evidence="3">ATP-grasp domain-containing protein</fullName>
    </submittedName>
</protein>
<dbReference type="EMBL" id="JAWXXP010000001">
    <property type="protein sequence ID" value="MDX5993130.1"/>
    <property type="molecule type" value="Genomic_DNA"/>
</dbReference>
<dbReference type="RefSeq" id="WP_074677300.1">
    <property type="nucleotide sequence ID" value="NZ_CBCSET010000003.1"/>
</dbReference>
<dbReference type="Proteomes" id="UP000182413">
    <property type="component" value="Unassembled WGS sequence"/>
</dbReference>
<feature type="domain" description="ATP-grasp fold PylC-type" evidence="1">
    <location>
        <begin position="145"/>
        <end position="272"/>
    </location>
</feature>
<dbReference type="Gene3D" id="3.30.470.20">
    <property type="entry name" value="ATP-grasp fold, B domain"/>
    <property type="match status" value="1"/>
</dbReference>
<reference evidence="2 5" key="2">
    <citation type="submission" date="2023-11" db="EMBL/GenBank/DDBJ databases">
        <title>MicrobeMod: A computational toolkit for identifying prokaryotic methylation and restriction-modification with nanopore sequencing.</title>
        <authorList>
            <person name="Crits-Christoph A."/>
            <person name="Kang S.C."/>
            <person name="Lee H."/>
            <person name="Ostrov N."/>
        </authorList>
    </citation>
    <scope>NUCLEOTIDE SEQUENCE [LARGE SCALE GENOMIC DNA]</scope>
    <source>
        <strain evidence="2 5">ATCC BAA-571</strain>
    </source>
</reference>
<dbReference type="Pfam" id="PF02655">
    <property type="entry name" value="ATP-grasp_3"/>
    <property type="match status" value="1"/>
</dbReference>
<proteinExistence type="predicted"/>
<organism evidence="3 4">
    <name type="scientific">Ectopseudomonas alcaliphila</name>
    <dbReference type="NCBI Taxonomy" id="101564"/>
    <lineage>
        <taxon>Bacteria</taxon>
        <taxon>Pseudomonadati</taxon>
        <taxon>Pseudomonadota</taxon>
        <taxon>Gammaproteobacteria</taxon>
        <taxon>Pseudomonadales</taxon>
        <taxon>Pseudomonadaceae</taxon>
        <taxon>Ectopseudomonas</taxon>
    </lineage>
</organism>
<dbReference type="OrthoDB" id="40611at2"/>
<name>A0A1G7BJM6_9GAMM</name>
<dbReference type="Proteomes" id="UP001278050">
    <property type="component" value="Unassembled WGS sequence"/>
</dbReference>
<accession>A0A1G7BJM6</accession>
<evidence type="ECO:0000313" key="5">
    <source>
        <dbReference type="Proteomes" id="UP001278050"/>
    </source>
</evidence>
<evidence type="ECO:0000313" key="4">
    <source>
        <dbReference type="Proteomes" id="UP000182413"/>
    </source>
</evidence>
<dbReference type="AlphaFoldDB" id="A0A1G7BJM6"/>
<keyword evidence="5" id="KW-1185">Reference proteome</keyword>
<sequence>MHVLILGARAPACLEWARAFAASGWTVSVGDSLAWPLARSSRAVHNFIRLPEPRGNPQAWIDALAERIRQDAIDLLLPTCEEVFYLAHGLPQLTPLCRVLTSDFELLHRLHHKGRFAEMTRGWQVAAPETRLLQRHEDCLALAGESRDWVFKPAYSRFASRTLIRPDPSTVRTLRPTPEQPWVAQRFIAGDEHCSFSLLVGGQLRAHACYRPLYRVGRGSGIYFQPAQPAAVRTFVEAFGQATGYSGQVGFDFIADAEGRFHVLECNPRATSGIHLFDDQPTALVNTLITAGEPLLPSPTPRMVALAMLLIGAPRHLVSRTFWSDYRAARDVILRDGDLGPLAAQLLGVGEIAMRALMRRRGLLAASTADIEWDGQSLAGTPRA</sequence>
<evidence type="ECO:0000259" key="1">
    <source>
        <dbReference type="Pfam" id="PF02655"/>
    </source>
</evidence>
<dbReference type="GO" id="GO:0046872">
    <property type="term" value="F:metal ion binding"/>
    <property type="evidence" value="ECO:0007669"/>
    <property type="project" value="InterPro"/>
</dbReference>